<gene>
    <name evidence="3" type="ORF">HU200_010803</name>
</gene>
<keyword evidence="4" id="KW-1185">Reference proteome</keyword>
<feature type="compositionally biased region" description="Low complexity" evidence="1">
    <location>
        <begin position="104"/>
        <end position="117"/>
    </location>
</feature>
<feature type="chain" id="PRO_5033045756" evidence="2">
    <location>
        <begin position="32"/>
        <end position="236"/>
    </location>
</feature>
<accession>A0A835FIC4</accession>
<protein>
    <submittedName>
        <fullName evidence="3">Uncharacterized protein</fullName>
    </submittedName>
</protein>
<evidence type="ECO:0000313" key="3">
    <source>
        <dbReference type="EMBL" id="KAF8758027.1"/>
    </source>
</evidence>
<sequence>MNAAAGLALQITAVALVAALLVAVIVAAAWGAKGGAGRGGGVDVERALGAATITTYERVSARAEGKSGGRLRHLPVGLPQRLPIYSVLPRDGGGGLAARDRRSSSASTASRATRPPRNTTSSIVAQSPETSSSATATGSTRSAISGSPCPCRSRRCTYEPAAATLLYGAPEMLLEMHPPLRRARQRLLAGLHFIMAEILDGTGRGQLRTGTALRDLRRARRVPDDETWPGRMCDVG</sequence>
<dbReference type="Proteomes" id="UP000636709">
    <property type="component" value="Unassembled WGS sequence"/>
</dbReference>
<evidence type="ECO:0000313" key="4">
    <source>
        <dbReference type="Proteomes" id="UP000636709"/>
    </source>
</evidence>
<dbReference type="EMBL" id="JACEFO010000754">
    <property type="protein sequence ID" value="KAF8758027.1"/>
    <property type="molecule type" value="Genomic_DNA"/>
</dbReference>
<keyword evidence="2" id="KW-0732">Signal</keyword>
<feature type="signal peptide" evidence="2">
    <location>
        <begin position="1"/>
        <end position="31"/>
    </location>
</feature>
<name>A0A835FIC4_9POAL</name>
<reference evidence="3" key="1">
    <citation type="submission" date="2020-07" db="EMBL/GenBank/DDBJ databases">
        <title>Genome sequence and genetic diversity analysis of an under-domesticated orphan crop, white fonio (Digitaria exilis).</title>
        <authorList>
            <person name="Bennetzen J.L."/>
            <person name="Chen S."/>
            <person name="Ma X."/>
            <person name="Wang X."/>
            <person name="Yssel A.E.J."/>
            <person name="Chaluvadi S.R."/>
            <person name="Johnson M."/>
            <person name="Gangashetty P."/>
            <person name="Hamidou F."/>
            <person name="Sanogo M.D."/>
            <person name="Zwaenepoel A."/>
            <person name="Wallace J."/>
            <person name="Van De Peer Y."/>
            <person name="Van Deynze A."/>
        </authorList>
    </citation>
    <scope>NUCLEOTIDE SEQUENCE</scope>
    <source>
        <tissue evidence="3">Leaves</tissue>
    </source>
</reference>
<feature type="compositionally biased region" description="Low complexity" evidence="1">
    <location>
        <begin position="125"/>
        <end position="147"/>
    </location>
</feature>
<evidence type="ECO:0000256" key="2">
    <source>
        <dbReference type="SAM" id="SignalP"/>
    </source>
</evidence>
<evidence type="ECO:0000256" key="1">
    <source>
        <dbReference type="SAM" id="MobiDB-lite"/>
    </source>
</evidence>
<comment type="caution">
    <text evidence="3">The sequence shown here is derived from an EMBL/GenBank/DDBJ whole genome shotgun (WGS) entry which is preliminary data.</text>
</comment>
<organism evidence="3 4">
    <name type="scientific">Digitaria exilis</name>
    <dbReference type="NCBI Taxonomy" id="1010633"/>
    <lineage>
        <taxon>Eukaryota</taxon>
        <taxon>Viridiplantae</taxon>
        <taxon>Streptophyta</taxon>
        <taxon>Embryophyta</taxon>
        <taxon>Tracheophyta</taxon>
        <taxon>Spermatophyta</taxon>
        <taxon>Magnoliopsida</taxon>
        <taxon>Liliopsida</taxon>
        <taxon>Poales</taxon>
        <taxon>Poaceae</taxon>
        <taxon>PACMAD clade</taxon>
        <taxon>Panicoideae</taxon>
        <taxon>Panicodae</taxon>
        <taxon>Paniceae</taxon>
        <taxon>Anthephorinae</taxon>
        <taxon>Digitaria</taxon>
    </lineage>
</organism>
<feature type="region of interest" description="Disordered" evidence="1">
    <location>
        <begin position="93"/>
        <end position="151"/>
    </location>
</feature>
<dbReference type="AlphaFoldDB" id="A0A835FIC4"/>
<proteinExistence type="predicted"/>